<dbReference type="AlphaFoldDB" id="A0A329BDV7"/>
<reference evidence="6 7" key="1">
    <citation type="submission" date="2018-06" db="EMBL/GenBank/DDBJ databases">
        <title>Genomic Encyclopedia of Type Strains, Phase III (KMG-III): the genomes of soil and plant-associated and newly described type strains.</title>
        <authorList>
            <person name="Whitman W."/>
        </authorList>
    </citation>
    <scope>NUCLEOTIDE SEQUENCE [LARGE SCALE GENOMIC DNA]</scope>
    <source>
        <strain evidence="6 7">LMG 23644</strain>
    </source>
</reference>
<dbReference type="InterPro" id="IPR052032">
    <property type="entry name" value="ATP-dep_AA_Ligase"/>
</dbReference>
<feature type="domain" description="ATP-grasp" evidence="5">
    <location>
        <begin position="134"/>
        <end position="324"/>
    </location>
</feature>
<dbReference type="SUPFAM" id="SSF56059">
    <property type="entry name" value="Glutathione synthetase ATP-binding domain-like"/>
    <property type="match status" value="1"/>
</dbReference>
<evidence type="ECO:0000256" key="1">
    <source>
        <dbReference type="ARBA" id="ARBA00022598"/>
    </source>
</evidence>
<evidence type="ECO:0000313" key="7">
    <source>
        <dbReference type="Proteomes" id="UP000248918"/>
    </source>
</evidence>
<accession>A0A329BDV7</accession>
<dbReference type="GO" id="GO:0046872">
    <property type="term" value="F:metal ion binding"/>
    <property type="evidence" value="ECO:0007669"/>
    <property type="project" value="InterPro"/>
</dbReference>
<dbReference type="Pfam" id="PF13535">
    <property type="entry name" value="ATP-grasp_4"/>
    <property type="match status" value="1"/>
</dbReference>
<dbReference type="PROSITE" id="PS50975">
    <property type="entry name" value="ATP_GRASP"/>
    <property type="match status" value="1"/>
</dbReference>
<evidence type="ECO:0000256" key="2">
    <source>
        <dbReference type="ARBA" id="ARBA00022741"/>
    </source>
</evidence>
<dbReference type="InterPro" id="IPR011761">
    <property type="entry name" value="ATP-grasp"/>
</dbReference>
<evidence type="ECO:0000256" key="4">
    <source>
        <dbReference type="PROSITE-ProRule" id="PRU00409"/>
    </source>
</evidence>
<comment type="caution">
    <text evidence="6">The sequence shown here is derived from an EMBL/GenBank/DDBJ whole genome shotgun (WGS) entry which is preliminary data.</text>
</comment>
<evidence type="ECO:0000256" key="3">
    <source>
        <dbReference type="ARBA" id="ARBA00022840"/>
    </source>
</evidence>
<dbReference type="EMBL" id="QLTK01000031">
    <property type="protein sequence ID" value="RAS21063.1"/>
    <property type="molecule type" value="Genomic_DNA"/>
</dbReference>
<dbReference type="Proteomes" id="UP000248918">
    <property type="component" value="Unassembled WGS sequence"/>
</dbReference>
<keyword evidence="3 4" id="KW-0067">ATP-binding</keyword>
<dbReference type="PANTHER" id="PTHR43585:SF2">
    <property type="entry name" value="ATP-GRASP ENZYME FSQD"/>
    <property type="match status" value="1"/>
</dbReference>
<dbReference type="GO" id="GO:0016874">
    <property type="term" value="F:ligase activity"/>
    <property type="evidence" value="ECO:0007669"/>
    <property type="project" value="UniProtKB-KW"/>
</dbReference>
<dbReference type="OrthoDB" id="3428978at2"/>
<protein>
    <submittedName>
        <fullName evidence="6">ATP-grasp domain-containing protein</fullName>
    </submittedName>
</protein>
<dbReference type="PANTHER" id="PTHR43585">
    <property type="entry name" value="FUMIPYRROLE BIOSYNTHESIS PROTEIN C"/>
    <property type="match status" value="1"/>
</dbReference>
<name>A0A329BDV7_9BURK</name>
<evidence type="ECO:0000313" key="6">
    <source>
        <dbReference type="EMBL" id="RAS21063.1"/>
    </source>
</evidence>
<organism evidence="6 7">
    <name type="scientific">Paraburkholderia bryophila</name>
    <dbReference type="NCBI Taxonomy" id="420952"/>
    <lineage>
        <taxon>Bacteria</taxon>
        <taxon>Pseudomonadati</taxon>
        <taxon>Pseudomonadota</taxon>
        <taxon>Betaproteobacteria</taxon>
        <taxon>Burkholderiales</taxon>
        <taxon>Burkholderiaceae</taxon>
        <taxon>Paraburkholderia</taxon>
    </lineage>
</organism>
<evidence type="ECO:0000259" key="5">
    <source>
        <dbReference type="PROSITE" id="PS50975"/>
    </source>
</evidence>
<sequence length="395" mass="43448">MNAPIQLSQVTPAQSGDDAVPTAHALLLVGTLRTGTSLAFVDAALARGLDVTLIAAPDDVPVGLFPPQVRIVPLAPEYEPVRAWIDANYPQARPRIVTTNERYARLASRLSESLGLPGPDAGKVAHYIAKSNQKRLFESAGIRTPLSQTWRLSELQQRVRDGTLPFPLVAKPVEGLSSFGVALCADARALHDHVDSFAREPGDDPAILVEQFVTGPEYCVEFFDGVYVGAMLKRKAKGTRFIERGYSSDLELDDAALAALIEASRRAVAASGLTWGPVHLDCIVHEGEPYIVELNARIAGSFICTIVKDAYGFDIIGALLDKLDRRDVQLPELFRPRHHAHVEFLLDGDPPQWDFSRQGRLHDENLTVTYGPQVIPIRERRGFVYTHHHTPARQP</sequence>
<dbReference type="Gene3D" id="3.30.470.20">
    <property type="entry name" value="ATP-grasp fold, B domain"/>
    <property type="match status" value="1"/>
</dbReference>
<keyword evidence="1" id="KW-0436">Ligase</keyword>
<proteinExistence type="predicted"/>
<dbReference type="RefSeq" id="WP_111934931.1">
    <property type="nucleotide sequence ID" value="NZ_CADFFP010000032.1"/>
</dbReference>
<dbReference type="GO" id="GO:0005524">
    <property type="term" value="F:ATP binding"/>
    <property type="evidence" value="ECO:0007669"/>
    <property type="project" value="UniProtKB-UniRule"/>
</dbReference>
<keyword evidence="2 4" id="KW-0547">Nucleotide-binding</keyword>
<gene>
    <name evidence="6" type="ORF">BX591_13123</name>
</gene>